<dbReference type="AlphaFoldDB" id="A0A7S2XDJ5"/>
<evidence type="ECO:0000256" key="1">
    <source>
        <dbReference type="ARBA" id="ARBA00022723"/>
    </source>
</evidence>
<keyword evidence="1" id="KW-0479">Metal-binding</keyword>
<organism evidence="7">
    <name type="scientific">Lotharella oceanica</name>
    <dbReference type="NCBI Taxonomy" id="641309"/>
    <lineage>
        <taxon>Eukaryota</taxon>
        <taxon>Sar</taxon>
        <taxon>Rhizaria</taxon>
        <taxon>Cercozoa</taxon>
        <taxon>Chlorarachniophyceae</taxon>
        <taxon>Lotharella</taxon>
    </lineage>
</organism>
<sequence length="272" mass="31676">MQLYAEKVFVCLNGHSLCEGCHAKVDSKCPQCRSVFTGARNWALEAVVSCAVLPCRYQDHGCKFKGKGSERLKHSLRCVHRPMKCLFHRCYPDCKWYGPPSALLKHLSSHCLVRTVTMNTVSDVFWSYTSKERCWQRGKDATFFIPQLKRFYYVSISKKDDHFHLAVLWLPTTEEAAKEIKNLSMSLKMPLSNGQSIVFNVKPPKMHLDLNMDENVRKLIRERETYIVPIRKWRSQFRGGKHYFRISSKWSREDPDDKMTVTAADDATDDEW</sequence>
<dbReference type="Gene3D" id="3.30.40.10">
    <property type="entry name" value="Zinc/RING finger domain, C3HC4 (zinc finger)"/>
    <property type="match status" value="1"/>
</dbReference>
<keyword evidence="3" id="KW-0862">Zinc</keyword>
<dbReference type="UniPathway" id="UPA00143"/>
<reference evidence="7" key="1">
    <citation type="submission" date="2021-01" db="EMBL/GenBank/DDBJ databases">
        <authorList>
            <person name="Corre E."/>
            <person name="Pelletier E."/>
            <person name="Niang G."/>
            <person name="Scheremetjew M."/>
            <person name="Finn R."/>
            <person name="Kale V."/>
            <person name="Holt S."/>
            <person name="Cochrane G."/>
            <person name="Meng A."/>
            <person name="Brown T."/>
            <person name="Cohen L."/>
        </authorList>
    </citation>
    <scope>NUCLEOTIDE SEQUENCE</scope>
    <source>
        <strain evidence="7">CCMP622</strain>
    </source>
</reference>
<feature type="domain" description="SIAH-type" evidence="6">
    <location>
        <begin position="50"/>
        <end position="112"/>
    </location>
</feature>
<keyword evidence="2 4" id="KW-0863">Zinc-finger</keyword>
<dbReference type="EMBL" id="HBHP01017914">
    <property type="protein sequence ID" value="CAD9766326.1"/>
    <property type="molecule type" value="Transcribed_RNA"/>
</dbReference>
<protein>
    <recommendedName>
        <fullName evidence="6">SIAH-type domain-containing protein</fullName>
    </recommendedName>
</protein>
<dbReference type="GO" id="GO:0008270">
    <property type="term" value="F:zinc ion binding"/>
    <property type="evidence" value="ECO:0007669"/>
    <property type="project" value="UniProtKB-KW"/>
</dbReference>
<evidence type="ECO:0000256" key="4">
    <source>
        <dbReference type="PROSITE-ProRule" id="PRU00455"/>
    </source>
</evidence>
<dbReference type="InterPro" id="IPR013010">
    <property type="entry name" value="Znf_SIAH"/>
</dbReference>
<evidence type="ECO:0000256" key="2">
    <source>
        <dbReference type="ARBA" id="ARBA00022771"/>
    </source>
</evidence>
<dbReference type="GO" id="GO:0005737">
    <property type="term" value="C:cytoplasm"/>
    <property type="evidence" value="ECO:0007669"/>
    <property type="project" value="TreeGrafter"/>
</dbReference>
<dbReference type="PANTHER" id="PTHR10315:SF117">
    <property type="entry name" value="RING-TYPE E3 UBIQUITIN TRANSFERASE"/>
    <property type="match status" value="1"/>
</dbReference>
<dbReference type="InterPro" id="IPR052088">
    <property type="entry name" value="E3_ubiquitin-ligase_SINA"/>
</dbReference>
<name>A0A7S2XDJ5_9EUKA</name>
<gene>
    <name evidence="7" type="ORF">LSP00402_LOCUS11109</name>
</gene>
<dbReference type="InterPro" id="IPR013083">
    <property type="entry name" value="Znf_RING/FYVE/PHD"/>
</dbReference>
<dbReference type="PANTHER" id="PTHR10315">
    <property type="entry name" value="E3 UBIQUITIN PROTEIN LIGASE SIAH"/>
    <property type="match status" value="1"/>
</dbReference>
<evidence type="ECO:0000256" key="5">
    <source>
        <dbReference type="SAM" id="MobiDB-lite"/>
    </source>
</evidence>
<dbReference type="GO" id="GO:0061630">
    <property type="term" value="F:ubiquitin protein ligase activity"/>
    <property type="evidence" value="ECO:0007669"/>
    <property type="project" value="TreeGrafter"/>
</dbReference>
<dbReference type="PROSITE" id="PS51081">
    <property type="entry name" value="ZF_SIAH"/>
    <property type="match status" value="1"/>
</dbReference>
<proteinExistence type="predicted"/>
<evidence type="ECO:0000313" key="7">
    <source>
        <dbReference type="EMBL" id="CAD9766326.1"/>
    </source>
</evidence>
<feature type="region of interest" description="Disordered" evidence="5">
    <location>
        <begin position="253"/>
        <end position="272"/>
    </location>
</feature>
<evidence type="ECO:0000259" key="6">
    <source>
        <dbReference type="PROSITE" id="PS51081"/>
    </source>
</evidence>
<accession>A0A7S2XDJ5</accession>
<evidence type="ECO:0000256" key="3">
    <source>
        <dbReference type="ARBA" id="ARBA00022833"/>
    </source>
</evidence>
<dbReference type="Pfam" id="PF21361">
    <property type="entry name" value="Sina_ZnF"/>
    <property type="match status" value="1"/>
</dbReference>
<dbReference type="SUPFAM" id="SSF49599">
    <property type="entry name" value="TRAF domain-like"/>
    <property type="match status" value="1"/>
</dbReference>
<dbReference type="GO" id="GO:0016567">
    <property type="term" value="P:protein ubiquitination"/>
    <property type="evidence" value="ECO:0007669"/>
    <property type="project" value="UniProtKB-UniPathway"/>
</dbReference>